<dbReference type="InterPro" id="IPR036005">
    <property type="entry name" value="Creatinase/aminopeptidase-like"/>
</dbReference>
<dbReference type="Pfam" id="PF01321">
    <property type="entry name" value="Creatinase_N"/>
    <property type="match status" value="1"/>
</dbReference>
<name>A0A4S3B7U6_9ENTE</name>
<dbReference type="Gene3D" id="3.90.230.10">
    <property type="entry name" value="Creatinase/methionine aminopeptidase superfamily"/>
    <property type="match status" value="1"/>
</dbReference>
<keyword evidence="8" id="KW-0645">Protease</keyword>
<evidence type="ECO:0000259" key="7">
    <source>
        <dbReference type="Pfam" id="PF01321"/>
    </source>
</evidence>
<dbReference type="Gene3D" id="3.40.350.10">
    <property type="entry name" value="Creatinase/prolidase N-terminal domain"/>
    <property type="match status" value="1"/>
</dbReference>
<dbReference type="GO" id="GO:0004177">
    <property type="term" value="F:aminopeptidase activity"/>
    <property type="evidence" value="ECO:0007669"/>
    <property type="project" value="UniProtKB-KW"/>
</dbReference>
<dbReference type="InterPro" id="IPR000587">
    <property type="entry name" value="Creatinase_N"/>
</dbReference>
<feature type="domain" description="Creatinase N-terminal" evidence="7">
    <location>
        <begin position="4"/>
        <end position="128"/>
    </location>
</feature>
<dbReference type="RefSeq" id="WP_136137112.1">
    <property type="nucleotide sequence ID" value="NZ_SDGV01000017.1"/>
</dbReference>
<dbReference type="SUPFAM" id="SSF53092">
    <property type="entry name" value="Creatinase/prolidase N-terminal domain"/>
    <property type="match status" value="1"/>
</dbReference>
<evidence type="ECO:0000256" key="3">
    <source>
        <dbReference type="ARBA" id="ARBA00022723"/>
    </source>
</evidence>
<reference evidence="8 9" key="1">
    <citation type="submission" date="2019-01" db="EMBL/GenBank/DDBJ databases">
        <title>Vagococcus silagei sp. nov. isolated from brewer's grain.</title>
        <authorList>
            <person name="Guu J.-R."/>
        </authorList>
    </citation>
    <scope>NUCLEOTIDE SEQUENCE [LARGE SCALE GENOMIC DNA]</scope>
    <source>
        <strain evidence="8 9">2B-2</strain>
    </source>
</reference>
<dbReference type="Pfam" id="PF00557">
    <property type="entry name" value="Peptidase_M24"/>
    <property type="match status" value="1"/>
</dbReference>
<evidence type="ECO:0000313" key="8">
    <source>
        <dbReference type="EMBL" id="THB60865.1"/>
    </source>
</evidence>
<dbReference type="InterPro" id="IPR000994">
    <property type="entry name" value="Pept_M24"/>
</dbReference>
<dbReference type="FunFam" id="3.90.230.10:FF:000014">
    <property type="entry name" value="Aminopeptidase P family protein"/>
    <property type="match status" value="1"/>
</dbReference>
<dbReference type="EMBL" id="SDGV01000017">
    <property type="protein sequence ID" value="THB60865.1"/>
    <property type="molecule type" value="Genomic_DNA"/>
</dbReference>
<keyword evidence="4" id="KW-0378">Hydrolase</keyword>
<evidence type="ECO:0000256" key="2">
    <source>
        <dbReference type="ARBA" id="ARBA00008766"/>
    </source>
</evidence>
<evidence type="ECO:0000256" key="5">
    <source>
        <dbReference type="RuleBase" id="RU000590"/>
    </source>
</evidence>
<dbReference type="CDD" id="cd01092">
    <property type="entry name" value="APP-like"/>
    <property type="match status" value="1"/>
</dbReference>
<dbReference type="GO" id="GO:0046872">
    <property type="term" value="F:metal ion binding"/>
    <property type="evidence" value="ECO:0007669"/>
    <property type="project" value="UniProtKB-KW"/>
</dbReference>
<dbReference type="PANTHER" id="PTHR46112">
    <property type="entry name" value="AMINOPEPTIDASE"/>
    <property type="match status" value="1"/>
</dbReference>
<dbReference type="PROSITE" id="PS00491">
    <property type="entry name" value="PROLINE_PEPTIDASE"/>
    <property type="match status" value="1"/>
</dbReference>
<organism evidence="8 9">
    <name type="scientific">Vagococcus silagei</name>
    <dbReference type="NCBI Taxonomy" id="2508885"/>
    <lineage>
        <taxon>Bacteria</taxon>
        <taxon>Bacillati</taxon>
        <taxon>Bacillota</taxon>
        <taxon>Bacilli</taxon>
        <taxon>Lactobacillales</taxon>
        <taxon>Enterococcaceae</taxon>
        <taxon>Vagococcus</taxon>
    </lineage>
</organism>
<dbReference type="OrthoDB" id="9806388at2"/>
<comment type="similarity">
    <text evidence="2 5">Belongs to the peptidase M24B family.</text>
</comment>
<protein>
    <submittedName>
        <fullName evidence="8">Aminopeptidase P family protein</fullName>
    </submittedName>
</protein>
<dbReference type="PANTHER" id="PTHR46112:SF3">
    <property type="entry name" value="AMINOPEPTIDASE YPDF"/>
    <property type="match status" value="1"/>
</dbReference>
<proteinExistence type="inferred from homology"/>
<keyword evidence="8" id="KW-0031">Aminopeptidase</keyword>
<evidence type="ECO:0000256" key="1">
    <source>
        <dbReference type="ARBA" id="ARBA00001936"/>
    </source>
</evidence>
<dbReference type="Proteomes" id="UP000310506">
    <property type="component" value="Unassembled WGS sequence"/>
</dbReference>
<keyword evidence="9" id="KW-1185">Reference proteome</keyword>
<gene>
    <name evidence="8" type="ORF">ESZ54_07820</name>
</gene>
<dbReference type="InterPro" id="IPR001131">
    <property type="entry name" value="Peptidase_M24B_aminopep-P_CS"/>
</dbReference>
<dbReference type="AlphaFoldDB" id="A0A4S3B7U6"/>
<dbReference type="InterPro" id="IPR029149">
    <property type="entry name" value="Creatin/AminoP/Spt16_N"/>
</dbReference>
<dbReference type="InterPro" id="IPR050659">
    <property type="entry name" value="Peptidase_M24B"/>
</dbReference>
<comment type="cofactor">
    <cofactor evidence="1">
        <name>Mn(2+)</name>
        <dbReference type="ChEBI" id="CHEBI:29035"/>
    </cofactor>
</comment>
<evidence type="ECO:0000259" key="6">
    <source>
        <dbReference type="Pfam" id="PF00557"/>
    </source>
</evidence>
<dbReference type="SUPFAM" id="SSF55920">
    <property type="entry name" value="Creatinase/aminopeptidase"/>
    <property type="match status" value="1"/>
</dbReference>
<keyword evidence="3 5" id="KW-0479">Metal-binding</keyword>
<sequence>MIQRVENLRSIMKEQELSSFLITNPYNLRYLTGFTGTTGVALITLTEAFFITDFRYTEQAATQCQGYKIVKNTGPIFETVADLVASEKVTNLAFEESVVSFKEYANLEMLIEADLIPISGEIEELREIKDETEIETIKKACQIADAAFEHILTFIKPGVTEIQVANELDFFMRSKGASGVSFDTIVASGLRSAMPHGVASDKVIEMGDMITIDFGCYYEGYVSDMTRTISLGEPSDQLREIYQIVKEAQEKVLEVAKPGMTGIELDAVARDYITEKGYGPEFGHSTGHGIGLEIHEGPNVSKAAEKAFVPGNVITDEPGIYVPGVGGVRIEDDMLVTENGVERLTQSPKELIIL</sequence>
<comment type="caution">
    <text evidence="8">The sequence shown here is derived from an EMBL/GenBank/DDBJ whole genome shotgun (WGS) entry which is preliminary data.</text>
</comment>
<evidence type="ECO:0000313" key="9">
    <source>
        <dbReference type="Proteomes" id="UP000310506"/>
    </source>
</evidence>
<evidence type="ECO:0000256" key="4">
    <source>
        <dbReference type="ARBA" id="ARBA00022801"/>
    </source>
</evidence>
<feature type="domain" description="Peptidase M24" evidence="6">
    <location>
        <begin position="135"/>
        <end position="338"/>
    </location>
</feature>
<accession>A0A4S3B7U6</accession>